<dbReference type="InterPro" id="IPR012334">
    <property type="entry name" value="Pectin_lyas_fold"/>
</dbReference>
<sequence>MKKGFLMVLVILLLLPVSGEKIMAESGRKENHEEEVLAFPGAEGGGKYASGGRGYDVYEVTTLEDYGEEETPIKGSLRDAVSESNRTIVFRVSGTIHLKQRLRIKQKNLTIAGQTSPGDGITITGYGTDIGGSENIIIRYIRFRPGGVNSHVEFDAFEGRDVKNAIIDHVSASWGIDEALSFYRNENTTVQWSIISESLTISGHAKGRHGYGGIWGGENATFSNNLIASHISRNPALGNTGNSLHPISKADMVNNVIYNWGFNSTYGGDNQKNNVMNNYYKPGPATHEKVLKRIISPGKDGTPSWFHVSGNYMVGNEAVTADNTLGIEEIKTGVSFSDTPFDVLGHQELDIKSAEDAYEQVLNKAGATFPRRDAVDARVVNDVRHGTGRTINHEYEVGGLPELKMEEVPIDRDHDGIPDEWELAHGLDPNNPEDGKEITASGYSNLELYLHSLVDIDYEPQNPDIRLASPRPNSVFKTGDKVNFSVNLNDKKNIKKVEFYQNDQKIGESTSGSFGFDWENAPEGTWYVSAKAIDRDGNETQTTSIAIHINTKNQSGDWKSKDIGKVGIEGNATLTEEGLKVKGAGRIEKDFDSFQFAYQPLEGDGSLTARIDSLTKVSNNAISGLMIREELSADSPTAIISTSVVKADKQDTLYAVHFSTRAKKGENILAPMEYDRPQEKGVPTLPGRDIPYWLKIERKGEILTGYASEDGINWTEVGNIKISMKKKVYIGFAVDAAKDTSQLVNYNTAEFSNISLQHNNVTTATMLSTLEEHEAVLSEKAYRSLTLHLTAIGEFEEKAAGEKVINHMESFKKLLDYQLKDNSLSQELYEVLKADANSLIQKWEGNI</sequence>
<dbReference type="InterPro" id="IPR052063">
    <property type="entry name" value="Polysaccharide_Lyase_1"/>
</dbReference>
<comment type="caution">
    <text evidence="4">The sequence shown here is derived from an EMBL/GenBank/DDBJ whole genome shotgun (WGS) entry which is preliminary data.</text>
</comment>
<dbReference type="PANTHER" id="PTHR42970:SF1">
    <property type="entry name" value="PECTATE LYASE C-RELATED"/>
    <property type="match status" value="1"/>
</dbReference>
<dbReference type="Gene3D" id="2.60.120.200">
    <property type="match status" value="1"/>
</dbReference>
<dbReference type="InterPro" id="IPR054470">
    <property type="entry name" value="FIMAH_dom"/>
</dbReference>
<evidence type="ECO:0000256" key="2">
    <source>
        <dbReference type="ARBA" id="ARBA00023180"/>
    </source>
</evidence>
<dbReference type="EMBL" id="BORB01000026">
    <property type="protein sequence ID" value="GIN58578.1"/>
    <property type="molecule type" value="Genomic_DNA"/>
</dbReference>
<dbReference type="InterPro" id="IPR013783">
    <property type="entry name" value="Ig-like_fold"/>
</dbReference>
<keyword evidence="2" id="KW-0325">Glycoprotein</keyword>
<organism evidence="4 5">
    <name type="scientific">Lederbergia ruris</name>
    <dbReference type="NCBI Taxonomy" id="217495"/>
    <lineage>
        <taxon>Bacteria</taxon>
        <taxon>Bacillati</taxon>
        <taxon>Bacillota</taxon>
        <taxon>Bacilli</taxon>
        <taxon>Bacillales</taxon>
        <taxon>Bacillaceae</taxon>
        <taxon>Lederbergia</taxon>
    </lineage>
</organism>
<keyword evidence="5" id="KW-1185">Reference proteome</keyword>
<dbReference type="Proteomes" id="UP000679950">
    <property type="component" value="Unassembled WGS sequence"/>
</dbReference>
<evidence type="ECO:0000259" key="3">
    <source>
        <dbReference type="Pfam" id="PF22888"/>
    </source>
</evidence>
<keyword evidence="1" id="KW-0479">Metal-binding</keyword>
<proteinExistence type="predicted"/>
<dbReference type="Pfam" id="PF17957">
    <property type="entry name" value="Big_7"/>
    <property type="match status" value="1"/>
</dbReference>
<feature type="domain" description="FIMAH" evidence="3">
    <location>
        <begin position="776"/>
        <end position="841"/>
    </location>
</feature>
<accession>A0ABQ4KKU9</accession>
<name>A0ABQ4KKU9_9BACI</name>
<dbReference type="PANTHER" id="PTHR42970">
    <property type="entry name" value="PECTATE LYASE C-RELATED"/>
    <property type="match status" value="1"/>
</dbReference>
<dbReference type="SUPFAM" id="SSF51126">
    <property type="entry name" value="Pectin lyase-like"/>
    <property type="match status" value="1"/>
</dbReference>
<protein>
    <recommendedName>
        <fullName evidence="3">FIMAH domain-containing protein</fullName>
    </recommendedName>
</protein>
<dbReference type="InterPro" id="IPR011050">
    <property type="entry name" value="Pectin_lyase_fold/virulence"/>
</dbReference>
<dbReference type="Gene3D" id="2.60.40.10">
    <property type="entry name" value="Immunoglobulins"/>
    <property type="match status" value="1"/>
</dbReference>
<evidence type="ECO:0000256" key="1">
    <source>
        <dbReference type="ARBA" id="ARBA00022723"/>
    </source>
</evidence>
<reference evidence="4 5" key="1">
    <citation type="submission" date="2021-03" db="EMBL/GenBank/DDBJ databases">
        <title>Antimicrobial resistance genes in bacteria isolated from Japanese honey, and their potential for conferring macrolide and lincosamide resistance in the American foulbrood pathogen Paenibacillus larvae.</title>
        <authorList>
            <person name="Okamoto M."/>
            <person name="Kumagai M."/>
            <person name="Kanamori H."/>
            <person name="Takamatsu D."/>
        </authorList>
    </citation>
    <scope>NUCLEOTIDE SEQUENCE [LARGE SCALE GENOMIC DNA]</scope>
    <source>
        <strain evidence="4 5">J8TS2</strain>
    </source>
</reference>
<evidence type="ECO:0000313" key="5">
    <source>
        <dbReference type="Proteomes" id="UP000679950"/>
    </source>
</evidence>
<evidence type="ECO:0000313" key="4">
    <source>
        <dbReference type="EMBL" id="GIN58578.1"/>
    </source>
</evidence>
<gene>
    <name evidence="4" type="ORF">J8TS2_28970</name>
</gene>
<dbReference type="Gene3D" id="2.160.20.10">
    <property type="entry name" value="Single-stranded right-handed beta-helix, Pectin lyase-like"/>
    <property type="match status" value="1"/>
</dbReference>
<dbReference type="Pfam" id="PF22888">
    <property type="entry name" value="FIMAH"/>
    <property type="match status" value="1"/>
</dbReference>
<dbReference type="RefSeq" id="WP_212966737.1">
    <property type="nucleotide sequence ID" value="NZ_BORB01000026.1"/>
</dbReference>